<accession>A0A6J7HMI5</accession>
<dbReference type="EMBL" id="CAFBMR010000045">
    <property type="protein sequence ID" value="CAB4916839.1"/>
    <property type="molecule type" value="Genomic_DNA"/>
</dbReference>
<reference evidence="1" key="1">
    <citation type="submission" date="2020-05" db="EMBL/GenBank/DDBJ databases">
        <authorList>
            <person name="Chiriac C."/>
            <person name="Salcher M."/>
            <person name="Ghai R."/>
            <person name="Kavagutti S V."/>
        </authorList>
    </citation>
    <scope>NUCLEOTIDE SEQUENCE</scope>
</reference>
<sequence length="35" mass="3573">MIAALLLCMAQNGAGIAAAPRRNSSAWESTLIIGT</sequence>
<gene>
    <name evidence="1" type="ORF">UFOPK3610_01176</name>
</gene>
<evidence type="ECO:0000313" key="1">
    <source>
        <dbReference type="EMBL" id="CAB4916839.1"/>
    </source>
</evidence>
<name>A0A6J7HMI5_9ZZZZ</name>
<organism evidence="1">
    <name type="scientific">freshwater metagenome</name>
    <dbReference type="NCBI Taxonomy" id="449393"/>
    <lineage>
        <taxon>unclassified sequences</taxon>
        <taxon>metagenomes</taxon>
        <taxon>ecological metagenomes</taxon>
    </lineage>
</organism>
<protein>
    <submittedName>
        <fullName evidence="1">Unannotated protein</fullName>
    </submittedName>
</protein>
<dbReference type="AlphaFoldDB" id="A0A6J7HMI5"/>
<proteinExistence type="predicted"/>